<dbReference type="Proteomes" id="UP000051887">
    <property type="component" value="Unassembled WGS sequence"/>
</dbReference>
<evidence type="ECO:0000313" key="5">
    <source>
        <dbReference type="EMBL" id="CUH71111.1"/>
    </source>
</evidence>
<dbReference type="EC" id="2.3.1.-" evidence="4 5"/>
<accession>A0A0N7LX74</accession>
<evidence type="ECO:0000256" key="2">
    <source>
        <dbReference type="ARBA" id="ARBA00023315"/>
    </source>
</evidence>
<evidence type="ECO:0000313" key="4">
    <source>
        <dbReference type="EMBL" id="CUH67023.1"/>
    </source>
</evidence>
<dbReference type="EMBL" id="CYSB01000028">
    <property type="protein sequence ID" value="CUH67023.1"/>
    <property type="molecule type" value="Genomic_DNA"/>
</dbReference>
<dbReference type="PANTHER" id="PTHR43800:SF1">
    <property type="entry name" value="PEPTIDYL-LYSINE N-ACETYLTRANSFERASE YJAB"/>
    <property type="match status" value="1"/>
</dbReference>
<name>A0A0N7LX74_9RHOB</name>
<dbReference type="Pfam" id="PF13508">
    <property type="entry name" value="Acetyltransf_7"/>
    <property type="match status" value="1"/>
</dbReference>
<keyword evidence="6" id="KW-1185">Reference proteome</keyword>
<reference evidence="5 7" key="1">
    <citation type="submission" date="2015-09" db="EMBL/GenBank/DDBJ databases">
        <authorList>
            <consortium name="Swine Surveillance"/>
        </authorList>
    </citation>
    <scope>NUCLEOTIDE SEQUENCE [LARGE SCALE GENOMIC DNA]</scope>
    <source>
        <strain evidence="5 7">5120</strain>
    </source>
</reference>
<evidence type="ECO:0000313" key="7">
    <source>
        <dbReference type="Proteomes" id="UP000051887"/>
    </source>
</evidence>
<dbReference type="InterPro" id="IPR016181">
    <property type="entry name" value="Acyl_CoA_acyltransferase"/>
</dbReference>
<dbReference type="PANTHER" id="PTHR43800">
    <property type="entry name" value="PEPTIDYL-LYSINE N-ACETYLTRANSFERASE YJAB"/>
    <property type="match status" value="1"/>
</dbReference>
<dbReference type="InterPro" id="IPR000182">
    <property type="entry name" value="GNAT_dom"/>
</dbReference>
<dbReference type="PROSITE" id="PS51186">
    <property type="entry name" value="GNAT"/>
    <property type="match status" value="1"/>
</dbReference>
<reference evidence="4 6" key="2">
    <citation type="submission" date="2015-09" db="EMBL/GenBank/DDBJ databases">
        <authorList>
            <person name="Rodrigo-Torres L."/>
            <person name="Arahal D.R."/>
        </authorList>
    </citation>
    <scope>NUCLEOTIDE SEQUENCE [LARGE SCALE GENOMIC DNA]</scope>
    <source>
        <strain evidence="4 6">CECT 5118</strain>
    </source>
</reference>
<keyword evidence="1 5" id="KW-0808">Transferase</keyword>
<feature type="domain" description="N-acetyltransferase" evidence="3">
    <location>
        <begin position="6"/>
        <end position="148"/>
    </location>
</feature>
<proteinExistence type="predicted"/>
<gene>
    <name evidence="5" type="primary">yjaB_2</name>
    <name evidence="4" type="synonym">yjaB_1</name>
    <name evidence="4" type="ORF">TL5118_01995</name>
    <name evidence="5" type="ORF">TL5120_00891</name>
</gene>
<dbReference type="Proteomes" id="UP000051086">
    <property type="component" value="Unassembled WGS sequence"/>
</dbReference>
<evidence type="ECO:0000259" key="3">
    <source>
        <dbReference type="PROSITE" id="PS51186"/>
    </source>
</evidence>
<dbReference type="CDD" id="cd04301">
    <property type="entry name" value="NAT_SF"/>
    <property type="match status" value="1"/>
</dbReference>
<dbReference type="EMBL" id="CYSC01000016">
    <property type="protein sequence ID" value="CUH71111.1"/>
    <property type="molecule type" value="Genomic_DNA"/>
</dbReference>
<sequence>MKARSPMIRPFNSADTDAVMQAWHKASALAHPFLSDELIAKADALIRNTFLPMANTSVIEQEGQVVGFIALLGHQVGGLFLDPAYHGHGLGKALMDHAAQSHPVLELEVFRDNTIGRGFYAAYGFEELEEKTDDFSGLPVLRLRYSTT</sequence>
<dbReference type="SUPFAM" id="SSF55729">
    <property type="entry name" value="Acyl-CoA N-acyltransferases (Nat)"/>
    <property type="match status" value="1"/>
</dbReference>
<dbReference type="AlphaFoldDB" id="A0A0N7LX74"/>
<evidence type="ECO:0000256" key="1">
    <source>
        <dbReference type="ARBA" id="ARBA00022679"/>
    </source>
</evidence>
<dbReference type="Gene3D" id="3.40.630.30">
    <property type="match status" value="1"/>
</dbReference>
<protein>
    <submittedName>
        <fullName evidence="4 5">N-acetyltransferase YjaB</fullName>
        <ecNumber evidence="4 5">2.3.1.-</ecNumber>
    </submittedName>
</protein>
<organism evidence="5 7">
    <name type="scientific">Thalassovita autumnalis</name>
    <dbReference type="NCBI Taxonomy" id="2072972"/>
    <lineage>
        <taxon>Bacteria</taxon>
        <taxon>Pseudomonadati</taxon>
        <taxon>Pseudomonadota</taxon>
        <taxon>Alphaproteobacteria</taxon>
        <taxon>Rhodobacterales</taxon>
        <taxon>Roseobacteraceae</taxon>
        <taxon>Thalassovita</taxon>
    </lineage>
</organism>
<keyword evidence="2 5" id="KW-0012">Acyltransferase</keyword>
<evidence type="ECO:0000313" key="6">
    <source>
        <dbReference type="Proteomes" id="UP000051086"/>
    </source>
</evidence>
<dbReference type="GO" id="GO:0016747">
    <property type="term" value="F:acyltransferase activity, transferring groups other than amino-acyl groups"/>
    <property type="evidence" value="ECO:0007669"/>
    <property type="project" value="InterPro"/>
</dbReference>